<comment type="caution">
    <text evidence="1">The sequence shown here is derived from an EMBL/GenBank/DDBJ whole genome shotgun (WGS) entry which is preliminary data.</text>
</comment>
<dbReference type="SUPFAM" id="SSF56784">
    <property type="entry name" value="HAD-like"/>
    <property type="match status" value="1"/>
</dbReference>
<dbReference type="InterPro" id="IPR036412">
    <property type="entry name" value="HAD-like_sf"/>
</dbReference>
<keyword evidence="2" id="KW-1185">Reference proteome</keyword>
<dbReference type="GO" id="GO:0016787">
    <property type="term" value="F:hydrolase activity"/>
    <property type="evidence" value="ECO:0007669"/>
    <property type="project" value="UniProtKB-KW"/>
</dbReference>
<dbReference type="Gene3D" id="3.40.50.1000">
    <property type="entry name" value="HAD superfamily/HAD-like"/>
    <property type="match status" value="1"/>
</dbReference>
<dbReference type="EMBL" id="BAAAPM010000009">
    <property type="protein sequence ID" value="GAA1737678.1"/>
    <property type="molecule type" value="Genomic_DNA"/>
</dbReference>
<sequence>MTGSPKRAIFLDVDGTYADHGTVPEAHADAVRAARRGGHRVLLCTGRPVSMLPAPILAAGFDGVVAAAGAYVSLDGQVLADERFPDDLATAVRHVLDEHDVAYLLETPEAIYGPVGVDARFTAARSAAPQEILDVLRMPGDLSAVRFAKISYVDSPVPIAGLRALFGPEIGVLPSSYADFGDSAGEIHLARIHKAVGIETVVTALGLTAADVVAVGDGHNDLEMLAYAGTAVAIEGAPAPLLAEADLVVPGPADGGVARAFEQLGLLDGAASR</sequence>
<reference evidence="2" key="1">
    <citation type="journal article" date="2019" name="Int. J. Syst. Evol. Microbiol.">
        <title>The Global Catalogue of Microorganisms (GCM) 10K type strain sequencing project: providing services to taxonomists for standard genome sequencing and annotation.</title>
        <authorList>
            <consortium name="The Broad Institute Genomics Platform"/>
            <consortium name="The Broad Institute Genome Sequencing Center for Infectious Disease"/>
            <person name="Wu L."/>
            <person name="Ma J."/>
        </authorList>
    </citation>
    <scope>NUCLEOTIDE SEQUENCE [LARGE SCALE GENOMIC DNA]</scope>
    <source>
        <strain evidence="2">JCM 15589</strain>
    </source>
</reference>
<accession>A0ABP4VZ05</accession>
<proteinExistence type="predicted"/>
<evidence type="ECO:0000313" key="1">
    <source>
        <dbReference type="EMBL" id="GAA1737678.1"/>
    </source>
</evidence>
<dbReference type="RefSeq" id="WP_344250124.1">
    <property type="nucleotide sequence ID" value="NZ_BAAAPM010000009.1"/>
</dbReference>
<gene>
    <name evidence="1" type="ORF">GCM10009809_35940</name>
</gene>
<dbReference type="PANTHER" id="PTHR10000">
    <property type="entry name" value="PHOSPHOSERINE PHOSPHATASE"/>
    <property type="match status" value="1"/>
</dbReference>
<evidence type="ECO:0000313" key="2">
    <source>
        <dbReference type="Proteomes" id="UP001501138"/>
    </source>
</evidence>
<organism evidence="1 2">
    <name type="scientific">Isoptericola hypogeus</name>
    <dbReference type="NCBI Taxonomy" id="300179"/>
    <lineage>
        <taxon>Bacteria</taxon>
        <taxon>Bacillati</taxon>
        <taxon>Actinomycetota</taxon>
        <taxon>Actinomycetes</taxon>
        <taxon>Micrococcales</taxon>
        <taxon>Promicromonosporaceae</taxon>
        <taxon>Isoptericola</taxon>
    </lineage>
</organism>
<name>A0ABP4VZ05_9MICO</name>
<dbReference type="PANTHER" id="PTHR10000:SF25">
    <property type="entry name" value="PHOSPHATASE YKRA-RELATED"/>
    <property type="match status" value="1"/>
</dbReference>
<protein>
    <submittedName>
        <fullName evidence="1">HAD family hydrolase</fullName>
    </submittedName>
</protein>
<dbReference type="Proteomes" id="UP001501138">
    <property type="component" value="Unassembled WGS sequence"/>
</dbReference>
<dbReference type="Gene3D" id="3.30.1240.10">
    <property type="match status" value="1"/>
</dbReference>
<keyword evidence="1" id="KW-0378">Hydrolase</keyword>
<dbReference type="InterPro" id="IPR023214">
    <property type="entry name" value="HAD_sf"/>
</dbReference>
<dbReference type="Pfam" id="PF08282">
    <property type="entry name" value="Hydrolase_3"/>
    <property type="match status" value="1"/>
</dbReference>